<dbReference type="AlphaFoldDB" id="A0A7Z8Y6U3"/>
<dbReference type="Proteomes" id="UP000289220">
    <property type="component" value="Unassembled WGS sequence"/>
</dbReference>
<accession>A0A7Z8Y6U3</accession>
<sequence>MKLFSAEALAALASGDVIVSGAVRIGTADPIRLWGGHGALVIDGEAYQGVGSRGLVSVSAGSLGGAESPAQITLDGVESAALPESDLRLLRGAPVLIRRLVFDGSGSRMLHAAVYLRGRVDQIQISETPGGTATLNLVVEGAARGLGRRSERMRTDADQRLIDPNDGGMSRVAYAGEKAIYWGGKPPQTAGSALGGSFPRGNLLIAAAAMAIR</sequence>
<organism evidence="1 2">
    <name type="scientific">Brevundimonas mediterranea</name>
    <dbReference type="NCBI Taxonomy" id="74329"/>
    <lineage>
        <taxon>Bacteria</taxon>
        <taxon>Pseudomonadati</taxon>
        <taxon>Pseudomonadota</taxon>
        <taxon>Alphaproteobacteria</taxon>
        <taxon>Caulobacterales</taxon>
        <taxon>Caulobacteraceae</taxon>
        <taxon>Brevundimonas</taxon>
    </lineage>
</organism>
<reference evidence="1 2" key="1">
    <citation type="submission" date="2018-11" db="EMBL/GenBank/DDBJ databases">
        <authorList>
            <person name="Peiro R."/>
            <person name="Begona"/>
            <person name="Cbmso G."/>
            <person name="Lopez M."/>
            <person name="Gonzalez S."/>
            <person name="Sacristan E."/>
            <person name="Castillo E."/>
        </authorList>
    </citation>
    <scope>NUCLEOTIDE SEQUENCE [LARGE SCALE GENOMIC DNA]</scope>
    <source>
        <strain evidence="1">Brev_genome</strain>
    </source>
</reference>
<dbReference type="EMBL" id="UXHF01000006">
    <property type="protein sequence ID" value="VDC51443.1"/>
    <property type="molecule type" value="Genomic_DNA"/>
</dbReference>
<evidence type="ECO:0000313" key="1">
    <source>
        <dbReference type="EMBL" id="VDC51443.1"/>
    </source>
</evidence>
<name>A0A7Z8Y6U3_9CAUL</name>
<evidence type="ECO:0000313" key="2">
    <source>
        <dbReference type="Proteomes" id="UP000289220"/>
    </source>
</evidence>
<protein>
    <recommendedName>
        <fullName evidence="3">DUF2163 domain-containing protein</fullName>
    </recommendedName>
</protein>
<evidence type="ECO:0008006" key="3">
    <source>
        <dbReference type="Google" id="ProtNLM"/>
    </source>
</evidence>
<proteinExistence type="predicted"/>
<comment type="caution">
    <text evidence="1">The sequence shown here is derived from an EMBL/GenBank/DDBJ whole genome shotgun (WGS) entry which is preliminary data.</text>
</comment>
<keyword evidence="2" id="KW-1185">Reference proteome</keyword>
<dbReference type="RefSeq" id="WP_196066319.1">
    <property type="nucleotide sequence ID" value="NZ_UXHF01000006.1"/>
</dbReference>
<gene>
    <name evidence="1" type="ORF">BREV_BREV_00512</name>
</gene>